<evidence type="ECO:0000256" key="5">
    <source>
        <dbReference type="ARBA" id="ARBA00023235"/>
    </source>
</evidence>
<evidence type="ECO:0000256" key="3">
    <source>
        <dbReference type="ARBA" id="ARBA00023110"/>
    </source>
</evidence>
<organism evidence="8 9">
    <name type="scientific">Chitinivibrio alkaliphilus ACht1</name>
    <dbReference type="NCBI Taxonomy" id="1313304"/>
    <lineage>
        <taxon>Bacteria</taxon>
        <taxon>Pseudomonadati</taxon>
        <taxon>Fibrobacterota</taxon>
        <taxon>Chitinivibrionia</taxon>
        <taxon>Chitinivibrionales</taxon>
        <taxon>Chitinivibrionaceae</taxon>
        <taxon>Chitinivibrio</taxon>
    </lineage>
</organism>
<protein>
    <submittedName>
        <fullName evidence="8">PpiC-type peptidyl-prolyl cis-trans isomerase</fullName>
    </submittedName>
</protein>
<feature type="domain" description="PpiC" evidence="7">
    <location>
        <begin position="280"/>
        <end position="361"/>
    </location>
</feature>
<evidence type="ECO:0000256" key="4">
    <source>
        <dbReference type="ARBA" id="ARBA00023186"/>
    </source>
</evidence>
<dbReference type="EMBL" id="ASJR01000003">
    <property type="protein sequence ID" value="ERP38923.1"/>
    <property type="molecule type" value="Genomic_DNA"/>
</dbReference>
<dbReference type="OrthoDB" id="14196at2"/>
<evidence type="ECO:0000313" key="8">
    <source>
        <dbReference type="EMBL" id="ERP38923.1"/>
    </source>
</evidence>
<keyword evidence="9" id="KW-1185">Reference proteome</keyword>
<dbReference type="InterPro" id="IPR050280">
    <property type="entry name" value="OMP_Chaperone_SurA"/>
</dbReference>
<dbReference type="STRING" id="1313304.CALK_0411"/>
<gene>
    <name evidence="8" type="ORF">CALK_0411</name>
</gene>
<keyword evidence="4" id="KW-0143">Chaperone</keyword>
<evidence type="ECO:0000313" key="9">
    <source>
        <dbReference type="Proteomes" id="UP000017148"/>
    </source>
</evidence>
<name>U7DBI3_9BACT</name>
<evidence type="ECO:0000259" key="7">
    <source>
        <dbReference type="PROSITE" id="PS50198"/>
    </source>
</evidence>
<sequence length="427" mass="48745">MVKQGLISFICIMLCAGYALGSDGIAAIVGDSIILRSEVEEMVALEMESMGAQRDLMMENITYEQVLEEMVENMVIAVHAERDSLIAVPHDRVSAAVEERIQALLRENNMTRTDLERELIDGYGISFDEYEERLFTQMQSQMIMQNIQQVYLKTSLTRGEVREIFEEYRDSIPGVGESYRFQEIKISVQADSSLRQDLYSKLINLREDIIAGTLTFPEAAKKYSEGPNAARGGRLGFISKGDLALRNLERQIFWYSPGDISPPIETSMGFHLVRITGRRGSSLEVEQIFLPLPQNTQAIADAQFLLDSIASHSTAPEEFAQAARKFSEDPISKSYDGYTSWMSARELRGTLREKVRSESYSPGDMIGPFQERDALYLYRFHEYEADRKLSFEHDYHRIKEIAESIASQRKISDLARTWRRDILVTVY</sequence>
<dbReference type="PANTHER" id="PTHR47637:SF1">
    <property type="entry name" value="CHAPERONE SURA"/>
    <property type="match status" value="1"/>
</dbReference>
<accession>U7DBI3</accession>
<comment type="caution">
    <text evidence="8">The sequence shown here is derived from an EMBL/GenBank/DDBJ whole genome shotgun (WGS) entry which is preliminary data.</text>
</comment>
<dbReference type="Proteomes" id="UP000017148">
    <property type="component" value="Unassembled WGS sequence"/>
</dbReference>
<dbReference type="Pfam" id="PF00639">
    <property type="entry name" value="Rotamase"/>
    <property type="match status" value="2"/>
</dbReference>
<reference evidence="8 9" key="1">
    <citation type="journal article" date="2013" name="Environ. Microbiol.">
        <title>Genome analysis of Chitinivibrio alkaliphilus gen. nov., sp. nov., a novel extremely haloalkaliphilic anaerobic chitinolytic bacterium from the candidate phylum Termite Group 3.</title>
        <authorList>
            <person name="Sorokin D.Y."/>
            <person name="Gumerov V.M."/>
            <person name="Rakitin A.L."/>
            <person name="Beletsky A.V."/>
            <person name="Damste J.S."/>
            <person name="Muyzer G."/>
            <person name="Mardanov A.V."/>
            <person name="Ravin N.V."/>
        </authorList>
    </citation>
    <scope>NUCLEOTIDE SEQUENCE [LARGE SCALE GENOMIC DNA]</scope>
    <source>
        <strain evidence="8 9">ACht1</strain>
    </source>
</reference>
<evidence type="ECO:0000256" key="6">
    <source>
        <dbReference type="PROSITE-ProRule" id="PRU00278"/>
    </source>
</evidence>
<dbReference type="SUPFAM" id="SSF109998">
    <property type="entry name" value="Triger factor/SurA peptide-binding domain-like"/>
    <property type="match status" value="1"/>
</dbReference>
<dbReference type="Gene3D" id="1.10.4030.10">
    <property type="entry name" value="Porin chaperone SurA, peptide-binding domain"/>
    <property type="match status" value="1"/>
</dbReference>
<dbReference type="InterPro" id="IPR046357">
    <property type="entry name" value="PPIase_dom_sf"/>
</dbReference>
<dbReference type="InterPro" id="IPR000297">
    <property type="entry name" value="PPIase_PpiC"/>
</dbReference>
<keyword evidence="3 6" id="KW-0697">Rotamase</keyword>
<dbReference type="PROSITE" id="PS50198">
    <property type="entry name" value="PPIC_PPIASE_2"/>
    <property type="match status" value="2"/>
</dbReference>
<dbReference type="InterPro" id="IPR027304">
    <property type="entry name" value="Trigger_fact/SurA_dom_sf"/>
</dbReference>
<dbReference type="GO" id="GO:0003755">
    <property type="term" value="F:peptidyl-prolyl cis-trans isomerase activity"/>
    <property type="evidence" value="ECO:0007669"/>
    <property type="project" value="UniProtKB-KW"/>
</dbReference>
<dbReference type="eggNOG" id="COG0760">
    <property type="taxonomic scope" value="Bacteria"/>
</dbReference>
<keyword evidence="2" id="KW-0574">Periplasm</keyword>
<evidence type="ECO:0000256" key="2">
    <source>
        <dbReference type="ARBA" id="ARBA00022764"/>
    </source>
</evidence>
<evidence type="ECO:0000256" key="1">
    <source>
        <dbReference type="ARBA" id="ARBA00022729"/>
    </source>
</evidence>
<dbReference type="AlphaFoldDB" id="U7DBI3"/>
<keyword evidence="1" id="KW-0732">Signal</keyword>
<dbReference type="SUPFAM" id="SSF54534">
    <property type="entry name" value="FKBP-like"/>
    <property type="match status" value="2"/>
</dbReference>
<keyword evidence="5 6" id="KW-0413">Isomerase</keyword>
<dbReference type="Gene3D" id="3.10.50.40">
    <property type="match status" value="2"/>
</dbReference>
<proteinExistence type="predicted"/>
<feature type="domain" description="PpiC" evidence="7">
    <location>
        <begin position="176"/>
        <end position="277"/>
    </location>
</feature>
<dbReference type="RefSeq" id="WP_022635951.1">
    <property type="nucleotide sequence ID" value="NZ_ASJR01000003.1"/>
</dbReference>
<dbReference type="InterPro" id="IPR015391">
    <property type="entry name" value="SurA_N"/>
</dbReference>
<dbReference type="PANTHER" id="PTHR47637">
    <property type="entry name" value="CHAPERONE SURA"/>
    <property type="match status" value="1"/>
</dbReference>
<dbReference type="Pfam" id="PF09312">
    <property type="entry name" value="SurA_N"/>
    <property type="match status" value="1"/>
</dbReference>